<reference evidence="4 5" key="1">
    <citation type="submission" date="2019-07" db="EMBL/GenBank/DDBJ databases">
        <title>Whole genome shotgun sequence of Cellulomonas soli NBRC 109434.</title>
        <authorList>
            <person name="Hosoyama A."/>
            <person name="Uohara A."/>
            <person name="Ohji S."/>
            <person name="Ichikawa N."/>
        </authorList>
    </citation>
    <scope>NUCLEOTIDE SEQUENCE [LARGE SCALE GENOMIC DNA]</scope>
    <source>
        <strain evidence="4 5">NBRC 109434</strain>
    </source>
</reference>
<dbReference type="OrthoDB" id="9795501at2"/>
<keyword evidence="5" id="KW-1185">Reference proteome</keyword>
<feature type="region of interest" description="Disordered" evidence="1">
    <location>
        <begin position="111"/>
        <end position="132"/>
    </location>
</feature>
<keyword evidence="2" id="KW-0812">Transmembrane</keyword>
<dbReference type="Gene3D" id="3.40.50.720">
    <property type="entry name" value="NAD(P)-binding Rossmann-like Domain"/>
    <property type="match status" value="1"/>
</dbReference>
<name>A0A512P8T1_9CELL</name>
<dbReference type="Proteomes" id="UP000321798">
    <property type="component" value="Unassembled WGS sequence"/>
</dbReference>
<proteinExistence type="predicted"/>
<gene>
    <name evidence="4" type="ORF">CSO01_02570</name>
</gene>
<evidence type="ECO:0000256" key="2">
    <source>
        <dbReference type="SAM" id="Phobius"/>
    </source>
</evidence>
<protein>
    <submittedName>
        <fullName evidence="4">NAD-dependent dehydratase</fullName>
    </submittedName>
</protein>
<evidence type="ECO:0000259" key="3">
    <source>
        <dbReference type="Pfam" id="PF01370"/>
    </source>
</evidence>
<dbReference type="RefSeq" id="WP_146951306.1">
    <property type="nucleotide sequence ID" value="NZ_BAABBJ010000005.1"/>
</dbReference>
<feature type="domain" description="NAD-dependent epimerase/dehydratase" evidence="3">
    <location>
        <begin position="75"/>
        <end position="209"/>
    </location>
</feature>
<dbReference type="InterPro" id="IPR036291">
    <property type="entry name" value="NAD(P)-bd_dom_sf"/>
</dbReference>
<dbReference type="EMBL" id="BKAL01000001">
    <property type="protein sequence ID" value="GEP67542.1"/>
    <property type="molecule type" value="Genomic_DNA"/>
</dbReference>
<evidence type="ECO:0000256" key="1">
    <source>
        <dbReference type="SAM" id="MobiDB-lite"/>
    </source>
</evidence>
<comment type="caution">
    <text evidence="4">The sequence shown here is derived from an EMBL/GenBank/DDBJ whole genome shotgun (WGS) entry which is preliminary data.</text>
</comment>
<sequence length="344" mass="36160">MVGAVVRSGRSEVVVVGRGPVATALVASGGPGARILEDVPEDAGRELEGADAVVLVAHPGDLSELAGSTGVPVRDRRASAVARARRVLEGARAAGVPHVVVVSSATVHGAWAQRPPIGDDEPVPPPEEAQEGLVGDLQAVEAELQRGRRRRTPVLTVLRPAPLVGPGVDTMVTRHFEAPRLLTVRGAVREWQFLHLDDLVSAVRLVLAQRLGGTFTAGAADVLSPERVEQMSGMRRIELAAVTAFGTAERLHRVGALPAPSSELAYVVYPWTVTSEGLRAAGWEPHRSSEECLQELLDQVRGRLGVGGRRLGTRDAAALGAAGAAVALIGTAAVWRQARARRRG</sequence>
<keyword evidence="2" id="KW-1133">Transmembrane helix</keyword>
<dbReference type="AlphaFoldDB" id="A0A512P8T1"/>
<dbReference type="Pfam" id="PF01370">
    <property type="entry name" value="Epimerase"/>
    <property type="match status" value="1"/>
</dbReference>
<dbReference type="InterPro" id="IPR001509">
    <property type="entry name" value="Epimerase_deHydtase"/>
</dbReference>
<evidence type="ECO:0000313" key="5">
    <source>
        <dbReference type="Proteomes" id="UP000321798"/>
    </source>
</evidence>
<keyword evidence="2" id="KW-0472">Membrane</keyword>
<feature type="transmembrane region" description="Helical" evidence="2">
    <location>
        <begin position="316"/>
        <end position="335"/>
    </location>
</feature>
<accession>A0A512P8T1</accession>
<organism evidence="4 5">
    <name type="scientific">Cellulomonas soli</name>
    <dbReference type="NCBI Taxonomy" id="931535"/>
    <lineage>
        <taxon>Bacteria</taxon>
        <taxon>Bacillati</taxon>
        <taxon>Actinomycetota</taxon>
        <taxon>Actinomycetes</taxon>
        <taxon>Micrococcales</taxon>
        <taxon>Cellulomonadaceae</taxon>
        <taxon>Cellulomonas</taxon>
    </lineage>
</organism>
<dbReference type="SUPFAM" id="SSF51735">
    <property type="entry name" value="NAD(P)-binding Rossmann-fold domains"/>
    <property type="match status" value="1"/>
</dbReference>
<evidence type="ECO:0000313" key="4">
    <source>
        <dbReference type="EMBL" id="GEP67542.1"/>
    </source>
</evidence>